<protein>
    <recommendedName>
        <fullName evidence="10">Cytochrome P450</fullName>
    </recommendedName>
</protein>
<accession>A0A8H3G3T6</accession>
<keyword evidence="6" id="KW-0503">Monooxygenase</keyword>
<evidence type="ECO:0000256" key="1">
    <source>
        <dbReference type="ARBA" id="ARBA00001971"/>
    </source>
</evidence>
<feature type="non-terminal residue" evidence="8">
    <location>
        <position position="99"/>
    </location>
</feature>
<evidence type="ECO:0000256" key="4">
    <source>
        <dbReference type="ARBA" id="ARBA00023002"/>
    </source>
</evidence>
<gene>
    <name evidence="8" type="ORF">ALECFALPRED_005901</name>
</gene>
<keyword evidence="7" id="KW-0472">Membrane</keyword>
<dbReference type="InterPro" id="IPR036396">
    <property type="entry name" value="Cyt_P450_sf"/>
</dbReference>
<comment type="cofactor">
    <cofactor evidence="1">
        <name>heme</name>
        <dbReference type="ChEBI" id="CHEBI:30413"/>
    </cofactor>
</comment>
<comment type="similarity">
    <text evidence="2">Belongs to the cytochrome P450 family.</text>
</comment>
<dbReference type="GO" id="GO:0016705">
    <property type="term" value="F:oxidoreductase activity, acting on paired donors, with incorporation or reduction of molecular oxygen"/>
    <property type="evidence" value="ECO:0007669"/>
    <property type="project" value="InterPro"/>
</dbReference>
<dbReference type="GO" id="GO:0005506">
    <property type="term" value="F:iron ion binding"/>
    <property type="evidence" value="ECO:0007669"/>
    <property type="project" value="InterPro"/>
</dbReference>
<dbReference type="InterPro" id="IPR050121">
    <property type="entry name" value="Cytochrome_P450_monoxygenase"/>
</dbReference>
<dbReference type="AlphaFoldDB" id="A0A8H3G3T6"/>
<dbReference type="GO" id="GO:0020037">
    <property type="term" value="F:heme binding"/>
    <property type="evidence" value="ECO:0007669"/>
    <property type="project" value="InterPro"/>
</dbReference>
<evidence type="ECO:0000256" key="2">
    <source>
        <dbReference type="ARBA" id="ARBA00010617"/>
    </source>
</evidence>
<dbReference type="Proteomes" id="UP000664203">
    <property type="component" value="Unassembled WGS sequence"/>
</dbReference>
<dbReference type="OrthoDB" id="3945418at2759"/>
<dbReference type="Gene3D" id="1.10.630.10">
    <property type="entry name" value="Cytochrome P450"/>
    <property type="match status" value="1"/>
</dbReference>
<evidence type="ECO:0000313" key="8">
    <source>
        <dbReference type="EMBL" id="CAF9934274.1"/>
    </source>
</evidence>
<sequence>MSTVMLHLLPTLSSSALALILLGLVAFQVAKYIYRLTFHPLAHFPGPRLAALTNLHGAFYDLSETRSYIKEMPALHQKYGPIVRAWPNELHVADMDAYN</sequence>
<dbReference type="SUPFAM" id="SSF48264">
    <property type="entry name" value="Cytochrome P450"/>
    <property type="match status" value="1"/>
</dbReference>
<comment type="caution">
    <text evidence="8">The sequence shown here is derived from an EMBL/GenBank/DDBJ whole genome shotgun (WGS) entry which is preliminary data.</text>
</comment>
<dbReference type="EMBL" id="CAJPDR010000374">
    <property type="protein sequence ID" value="CAF9934274.1"/>
    <property type="molecule type" value="Genomic_DNA"/>
</dbReference>
<feature type="transmembrane region" description="Helical" evidence="7">
    <location>
        <begin position="12"/>
        <end position="34"/>
    </location>
</feature>
<evidence type="ECO:0000256" key="7">
    <source>
        <dbReference type="SAM" id="Phobius"/>
    </source>
</evidence>
<dbReference type="PANTHER" id="PTHR24305:SF157">
    <property type="entry name" value="N-ACETYLTRYPTOPHAN 6-HYDROXYLASE IVOC-RELATED"/>
    <property type="match status" value="1"/>
</dbReference>
<proteinExistence type="inferred from homology"/>
<keyword evidence="7" id="KW-0812">Transmembrane</keyword>
<evidence type="ECO:0000256" key="6">
    <source>
        <dbReference type="ARBA" id="ARBA00023033"/>
    </source>
</evidence>
<keyword evidence="5" id="KW-0408">Iron</keyword>
<keyword evidence="9" id="KW-1185">Reference proteome</keyword>
<organism evidence="8 9">
    <name type="scientific">Alectoria fallacina</name>
    <dbReference type="NCBI Taxonomy" id="1903189"/>
    <lineage>
        <taxon>Eukaryota</taxon>
        <taxon>Fungi</taxon>
        <taxon>Dikarya</taxon>
        <taxon>Ascomycota</taxon>
        <taxon>Pezizomycotina</taxon>
        <taxon>Lecanoromycetes</taxon>
        <taxon>OSLEUM clade</taxon>
        <taxon>Lecanoromycetidae</taxon>
        <taxon>Lecanorales</taxon>
        <taxon>Lecanorineae</taxon>
        <taxon>Parmeliaceae</taxon>
        <taxon>Alectoria</taxon>
    </lineage>
</organism>
<evidence type="ECO:0000256" key="5">
    <source>
        <dbReference type="ARBA" id="ARBA00023004"/>
    </source>
</evidence>
<name>A0A8H3G3T6_9LECA</name>
<dbReference type="GO" id="GO:0004497">
    <property type="term" value="F:monooxygenase activity"/>
    <property type="evidence" value="ECO:0007669"/>
    <property type="project" value="UniProtKB-KW"/>
</dbReference>
<evidence type="ECO:0008006" key="10">
    <source>
        <dbReference type="Google" id="ProtNLM"/>
    </source>
</evidence>
<evidence type="ECO:0000256" key="3">
    <source>
        <dbReference type="ARBA" id="ARBA00022723"/>
    </source>
</evidence>
<keyword evidence="4" id="KW-0560">Oxidoreductase</keyword>
<keyword evidence="3" id="KW-0479">Metal-binding</keyword>
<evidence type="ECO:0000313" key="9">
    <source>
        <dbReference type="Proteomes" id="UP000664203"/>
    </source>
</evidence>
<dbReference type="PANTHER" id="PTHR24305">
    <property type="entry name" value="CYTOCHROME P450"/>
    <property type="match status" value="1"/>
</dbReference>
<reference evidence="8" key="1">
    <citation type="submission" date="2021-03" db="EMBL/GenBank/DDBJ databases">
        <authorList>
            <person name="Tagirdzhanova G."/>
        </authorList>
    </citation>
    <scope>NUCLEOTIDE SEQUENCE</scope>
</reference>
<keyword evidence="7" id="KW-1133">Transmembrane helix</keyword>